<gene>
    <name evidence="13" type="ORF">DSTB1V02_LOCUS9661</name>
</gene>
<dbReference type="CDD" id="cd03470">
    <property type="entry name" value="Rieske_cytochrome_bc1"/>
    <property type="match status" value="1"/>
</dbReference>
<dbReference type="EMBL" id="LR902050">
    <property type="protein sequence ID" value="CAD7249875.1"/>
    <property type="molecule type" value="Genomic_DNA"/>
</dbReference>
<dbReference type="AlphaFoldDB" id="A0A7R9A9B1"/>
<accession>A0A7R9A9B1</accession>
<evidence type="ECO:0000256" key="7">
    <source>
        <dbReference type="ARBA" id="ARBA00023004"/>
    </source>
</evidence>
<feature type="domain" description="Rieske" evidence="12">
    <location>
        <begin position="218"/>
        <end position="286"/>
    </location>
</feature>
<keyword evidence="8" id="KW-0411">Iron-sulfur</keyword>
<dbReference type="GO" id="GO:0046872">
    <property type="term" value="F:metal ion binding"/>
    <property type="evidence" value="ECO:0007669"/>
    <property type="project" value="UniProtKB-KW"/>
</dbReference>
<dbReference type="GO" id="GO:0008121">
    <property type="term" value="F:quinol-cytochrome-c reductase activity"/>
    <property type="evidence" value="ECO:0007669"/>
    <property type="project" value="InterPro"/>
</dbReference>
<dbReference type="InterPro" id="IPR015248">
    <property type="entry name" value="UQCRFS1_N"/>
</dbReference>
<dbReference type="GO" id="GO:0051537">
    <property type="term" value="F:2 iron, 2 sulfur cluster binding"/>
    <property type="evidence" value="ECO:0007669"/>
    <property type="project" value="UniProtKB-KW"/>
</dbReference>
<keyword evidence="9" id="KW-0472">Membrane</keyword>
<evidence type="ECO:0000313" key="13">
    <source>
        <dbReference type="EMBL" id="CAD7249875.1"/>
    </source>
</evidence>
<evidence type="ECO:0000256" key="2">
    <source>
        <dbReference type="ARBA" id="ARBA00010651"/>
    </source>
</evidence>
<dbReference type="Pfam" id="PF02921">
    <property type="entry name" value="UCR_TM"/>
    <property type="match status" value="1"/>
</dbReference>
<dbReference type="GO" id="GO:0016020">
    <property type="term" value="C:membrane"/>
    <property type="evidence" value="ECO:0007669"/>
    <property type="project" value="UniProtKB-SubCell"/>
</dbReference>
<sequence length="288" mass="31196">MNRPSVIQGLLQPTTMMSYMAKSANLACALKATSQAVPSTLKPVIAPVVLAAETIIVPPKPVKLTSDSLNTSLPTGVLRATSGLCTSQQIRMAHTDIKVPDFSEYRHRSLRDNKASNRDSADSRRAFTYITTGAFAVGSAYVAKSAVTQFVMTMSASADVMALAKIEIKLSDIPEGKNVVFQWRGKPLFVRHRTPEEIKTEQSVDLASLRDPQADSDRTKDPKWLILLGVCTHLGCVPIANVGEFGGYYCPCHGSHYDASGRIRKGPAPLNLEVPQHEFMEGGILVVG</sequence>
<dbReference type="OrthoDB" id="1637982at2759"/>
<evidence type="ECO:0000256" key="6">
    <source>
        <dbReference type="ARBA" id="ARBA00022989"/>
    </source>
</evidence>
<dbReference type="InterPro" id="IPR005805">
    <property type="entry name" value="Rieske_Fe-S_prot_C"/>
</dbReference>
<dbReference type="Gene3D" id="2.10.210.10">
    <property type="entry name" value="Cytochrome Bc1 Complex, Chain I"/>
    <property type="match status" value="1"/>
</dbReference>
<evidence type="ECO:0000256" key="11">
    <source>
        <dbReference type="ARBA" id="ARBA00034078"/>
    </source>
</evidence>
<proteinExistence type="inferred from homology"/>
<keyword evidence="10" id="KW-1015">Disulfide bond</keyword>
<keyword evidence="14" id="KW-1185">Reference proteome</keyword>
<evidence type="ECO:0000256" key="9">
    <source>
        <dbReference type="ARBA" id="ARBA00023136"/>
    </source>
</evidence>
<dbReference type="PANTHER" id="PTHR10134">
    <property type="entry name" value="CYTOCHROME B-C1 COMPLEX SUBUNIT RIESKE, MITOCHONDRIAL"/>
    <property type="match status" value="1"/>
</dbReference>
<evidence type="ECO:0000256" key="5">
    <source>
        <dbReference type="ARBA" id="ARBA00022723"/>
    </source>
</evidence>
<evidence type="ECO:0000256" key="8">
    <source>
        <dbReference type="ARBA" id="ARBA00023014"/>
    </source>
</evidence>
<dbReference type="GO" id="GO:0005739">
    <property type="term" value="C:mitochondrion"/>
    <property type="evidence" value="ECO:0007669"/>
    <property type="project" value="UniProtKB-ARBA"/>
</dbReference>
<protein>
    <recommendedName>
        <fullName evidence="12">Rieske domain-containing protein</fullName>
    </recommendedName>
</protein>
<evidence type="ECO:0000256" key="4">
    <source>
        <dbReference type="ARBA" id="ARBA00022714"/>
    </source>
</evidence>
<dbReference type="InterPro" id="IPR017941">
    <property type="entry name" value="Rieske_2Fe-2S"/>
</dbReference>
<keyword evidence="4" id="KW-0001">2Fe-2S</keyword>
<evidence type="ECO:0000256" key="10">
    <source>
        <dbReference type="ARBA" id="ARBA00023157"/>
    </source>
</evidence>
<dbReference type="PROSITE" id="PS51296">
    <property type="entry name" value="RIESKE"/>
    <property type="match status" value="1"/>
</dbReference>
<evidence type="ECO:0000256" key="1">
    <source>
        <dbReference type="ARBA" id="ARBA00004167"/>
    </source>
</evidence>
<dbReference type="Proteomes" id="UP000677054">
    <property type="component" value="Unassembled WGS sequence"/>
</dbReference>
<dbReference type="Gene3D" id="1.20.5.270">
    <property type="entry name" value="Ubiquinol cytochrome reductase, transmembrane domain"/>
    <property type="match status" value="1"/>
</dbReference>
<dbReference type="PRINTS" id="PR00162">
    <property type="entry name" value="RIESKE"/>
</dbReference>
<dbReference type="SUPFAM" id="SSF50022">
    <property type="entry name" value="ISP domain"/>
    <property type="match status" value="1"/>
</dbReference>
<dbReference type="InterPro" id="IPR014349">
    <property type="entry name" value="Rieske_Fe-S_prot"/>
</dbReference>
<dbReference type="InterPro" id="IPR004192">
    <property type="entry name" value="Rieske_TM"/>
</dbReference>
<dbReference type="InterPro" id="IPR037008">
    <property type="entry name" value="bc1_Rieske_TM_sf"/>
</dbReference>
<evidence type="ECO:0000256" key="3">
    <source>
        <dbReference type="ARBA" id="ARBA00022692"/>
    </source>
</evidence>
<comment type="similarity">
    <text evidence="2">Belongs to the Rieske iron-sulfur protein family.</text>
</comment>
<dbReference type="Pfam" id="PF09165">
    <property type="entry name" value="Ubiq-Cytc-red_N"/>
    <property type="match status" value="1"/>
</dbReference>
<dbReference type="Gene3D" id="2.102.10.10">
    <property type="entry name" value="Rieske [2Fe-2S] iron-sulphur domain"/>
    <property type="match status" value="1"/>
</dbReference>
<comment type="subcellular location">
    <subcellularLocation>
        <location evidence="1">Membrane</location>
        <topology evidence="1">Single-pass membrane protein</topology>
    </subcellularLocation>
</comment>
<dbReference type="InterPro" id="IPR036922">
    <property type="entry name" value="Rieske_2Fe-2S_sf"/>
</dbReference>
<dbReference type="Pfam" id="PF00355">
    <property type="entry name" value="Rieske"/>
    <property type="match status" value="1"/>
</dbReference>
<dbReference type="InterPro" id="IPR006317">
    <property type="entry name" value="Ubiquinol_cyt_c_Rdtase_Fe-S-su"/>
</dbReference>
<organism evidence="13">
    <name type="scientific">Darwinula stevensoni</name>
    <dbReference type="NCBI Taxonomy" id="69355"/>
    <lineage>
        <taxon>Eukaryota</taxon>
        <taxon>Metazoa</taxon>
        <taxon>Ecdysozoa</taxon>
        <taxon>Arthropoda</taxon>
        <taxon>Crustacea</taxon>
        <taxon>Oligostraca</taxon>
        <taxon>Ostracoda</taxon>
        <taxon>Podocopa</taxon>
        <taxon>Podocopida</taxon>
        <taxon>Darwinulocopina</taxon>
        <taxon>Darwinuloidea</taxon>
        <taxon>Darwinulidae</taxon>
        <taxon>Darwinula</taxon>
    </lineage>
</organism>
<name>A0A7R9A9B1_9CRUS</name>
<dbReference type="FunFam" id="1.20.5.270:FF:000001">
    <property type="entry name" value="Cytochrome b-c1 complex subunit Rieske, mitochondrial"/>
    <property type="match status" value="1"/>
</dbReference>
<comment type="cofactor">
    <cofactor evidence="11">
        <name>[2Fe-2S] cluster</name>
        <dbReference type="ChEBI" id="CHEBI:190135"/>
    </cofactor>
</comment>
<evidence type="ECO:0000259" key="12">
    <source>
        <dbReference type="PROSITE" id="PS51296"/>
    </source>
</evidence>
<reference evidence="13" key="1">
    <citation type="submission" date="2020-11" db="EMBL/GenBank/DDBJ databases">
        <authorList>
            <person name="Tran Van P."/>
        </authorList>
    </citation>
    <scope>NUCLEOTIDE SEQUENCE</scope>
</reference>
<dbReference type="EMBL" id="CAJPEV010002533">
    <property type="protein sequence ID" value="CAG0897225.1"/>
    <property type="molecule type" value="Genomic_DNA"/>
</dbReference>
<keyword evidence="5" id="KW-0479">Metal-binding</keyword>
<keyword evidence="6" id="KW-1133">Transmembrane helix</keyword>
<dbReference type="NCBIfam" id="TIGR01416">
    <property type="entry name" value="Rieske_proteo"/>
    <property type="match status" value="1"/>
</dbReference>
<dbReference type="FunFam" id="2.102.10.10:FF:000001">
    <property type="entry name" value="Cytochrome b-c1 complex subunit Rieske, mitochondrial"/>
    <property type="match status" value="1"/>
</dbReference>
<keyword evidence="3" id="KW-0812">Transmembrane</keyword>
<evidence type="ECO:0000313" key="14">
    <source>
        <dbReference type="Proteomes" id="UP000677054"/>
    </source>
</evidence>
<dbReference type="SUPFAM" id="SSF81502">
    <property type="entry name" value="ISP transmembrane anchor"/>
    <property type="match status" value="1"/>
</dbReference>
<keyword evidence="7" id="KW-0408">Iron</keyword>